<dbReference type="Pfam" id="PF00196">
    <property type="entry name" value="GerE"/>
    <property type="match status" value="1"/>
</dbReference>
<dbReference type="Gene3D" id="1.10.10.10">
    <property type="entry name" value="Winged helix-like DNA-binding domain superfamily/Winged helix DNA-binding domain"/>
    <property type="match status" value="1"/>
</dbReference>
<keyword evidence="3" id="KW-0804">Transcription</keyword>
<dbReference type="Gene3D" id="3.30.450.40">
    <property type="match status" value="1"/>
</dbReference>
<dbReference type="OrthoDB" id="4069167at2"/>
<organism evidence="5 6">
    <name type="scientific">Pseudofrankia asymbiotica</name>
    <dbReference type="NCBI Taxonomy" id="1834516"/>
    <lineage>
        <taxon>Bacteria</taxon>
        <taxon>Bacillati</taxon>
        <taxon>Actinomycetota</taxon>
        <taxon>Actinomycetes</taxon>
        <taxon>Frankiales</taxon>
        <taxon>Frankiaceae</taxon>
        <taxon>Pseudofrankia</taxon>
    </lineage>
</organism>
<dbReference type="GO" id="GO:0003677">
    <property type="term" value="F:DNA binding"/>
    <property type="evidence" value="ECO:0007669"/>
    <property type="project" value="UniProtKB-KW"/>
</dbReference>
<accession>A0A1V2I074</accession>
<dbReference type="InterPro" id="IPR003018">
    <property type="entry name" value="GAF"/>
</dbReference>
<dbReference type="CDD" id="cd06170">
    <property type="entry name" value="LuxR_C_like"/>
    <property type="match status" value="1"/>
</dbReference>
<dbReference type="PROSITE" id="PS50043">
    <property type="entry name" value="HTH_LUXR_2"/>
    <property type="match status" value="1"/>
</dbReference>
<evidence type="ECO:0000256" key="3">
    <source>
        <dbReference type="ARBA" id="ARBA00023163"/>
    </source>
</evidence>
<reference evidence="6" key="1">
    <citation type="submission" date="2016-10" db="EMBL/GenBank/DDBJ databases">
        <title>Frankia sp. NRRL B-16386 Genome sequencing.</title>
        <authorList>
            <person name="Ghodhbane-Gtari F."/>
            <person name="Swanson E."/>
            <person name="Gueddou A."/>
            <person name="Hezbri K."/>
            <person name="Ktari K."/>
            <person name="Nouioui I."/>
            <person name="Morris K."/>
            <person name="Simpson S."/>
            <person name="Abebe-Akele F."/>
            <person name="Thomas K."/>
            <person name="Gtari M."/>
            <person name="Tisa L.S."/>
        </authorList>
    </citation>
    <scope>NUCLEOTIDE SEQUENCE [LARGE SCALE GENOMIC DNA]</scope>
    <source>
        <strain evidence="6">NRRL B-16386</strain>
    </source>
</reference>
<dbReference type="Proteomes" id="UP000188929">
    <property type="component" value="Unassembled WGS sequence"/>
</dbReference>
<dbReference type="InterPro" id="IPR029016">
    <property type="entry name" value="GAF-like_dom_sf"/>
</dbReference>
<gene>
    <name evidence="5" type="ORF">BL253_34695</name>
</gene>
<dbReference type="PRINTS" id="PR00038">
    <property type="entry name" value="HTHLUXR"/>
</dbReference>
<dbReference type="InterPro" id="IPR000792">
    <property type="entry name" value="Tscrpt_reg_LuxR_C"/>
</dbReference>
<dbReference type="PANTHER" id="PTHR44688">
    <property type="entry name" value="DNA-BINDING TRANSCRIPTIONAL ACTIVATOR DEVR_DOSR"/>
    <property type="match status" value="1"/>
</dbReference>
<dbReference type="EMBL" id="MOMC01000099">
    <property type="protein sequence ID" value="ONH22749.1"/>
    <property type="molecule type" value="Genomic_DNA"/>
</dbReference>
<evidence type="ECO:0000313" key="6">
    <source>
        <dbReference type="Proteomes" id="UP000188929"/>
    </source>
</evidence>
<dbReference type="SUPFAM" id="SSF55781">
    <property type="entry name" value="GAF domain-like"/>
    <property type="match status" value="1"/>
</dbReference>
<dbReference type="SUPFAM" id="SSF46894">
    <property type="entry name" value="C-terminal effector domain of the bipartite response regulators"/>
    <property type="match status" value="1"/>
</dbReference>
<dbReference type="GO" id="GO:0006355">
    <property type="term" value="P:regulation of DNA-templated transcription"/>
    <property type="evidence" value="ECO:0007669"/>
    <property type="project" value="InterPro"/>
</dbReference>
<keyword evidence="2" id="KW-0238">DNA-binding</keyword>
<evidence type="ECO:0000259" key="4">
    <source>
        <dbReference type="PROSITE" id="PS50043"/>
    </source>
</evidence>
<dbReference type="STRING" id="1834516.BL253_34695"/>
<dbReference type="SMART" id="SM00421">
    <property type="entry name" value="HTH_LUXR"/>
    <property type="match status" value="1"/>
</dbReference>
<feature type="domain" description="HTH luxR-type" evidence="4">
    <location>
        <begin position="213"/>
        <end position="278"/>
    </location>
</feature>
<evidence type="ECO:0000256" key="1">
    <source>
        <dbReference type="ARBA" id="ARBA00023015"/>
    </source>
</evidence>
<name>A0A1V2I074_9ACTN</name>
<keyword evidence="1" id="KW-0805">Transcription regulation</keyword>
<proteinExistence type="predicted"/>
<dbReference type="InterPro" id="IPR016032">
    <property type="entry name" value="Sig_transdc_resp-reg_C-effctor"/>
</dbReference>
<evidence type="ECO:0000313" key="5">
    <source>
        <dbReference type="EMBL" id="ONH22749.1"/>
    </source>
</evidence>
<comment type="caution">
    <text evidence="5">The sequence shown here is derived from an EMBL/GenBank/DDBJ whole genome shotgun (WGS) entry which is preliminary data.</text>
</comment>
<protein>
    <submittedName>
        <fullName evidence="5">LuxR family transcriptional regulator</fullName>
    </submittedName>
</protein>
<keyword evidence="6" id="KW-1185">Reference proteome</keyword>
<dbReference type="InterPro" id="IPR036388">
    <property type="entry name" value="WH-like_DNA-bd_sf"/>
</dbReference>
<sequence>MLSASSDCAEDDEFLTQVTSRLRERFDADLALAGRVHPRTRQLTIRCVEGMSTDQYLGATSAPDQGIGAQVVALGRHVMTVNRDTHARAGAGGTGLMDCHAGICSVLAVPLRLDGRVMFVLYLAWRPEKSVGAATTKAALSFVRQLESFAAQAAKTHGIDVPRRWNVDSRALLQIDSELMQLSLEVAATPARERVAAIRSLLEDSVLASMAGEEATTVALTRRELDVLGLVAEGLSNAETAERLVVSPETVKAYLRTIRSKLGVRNRTAAVAVARRSGLLR</sequence>
<dbReference type="Pfam" id="PF13185">
    <property type="entry name" value="GAF_2"/>
    <property type="match status" value="1"/>
</dbReference>
<dbReference type="RefSeq" id="WP_076822117.1">
    <property type="nucleotide sequence ID" value="NZ_MOMC01000099.1"/>
</dbReference>
<dbReference type="AlphaFoldDB" id="A0A1V2I074"/>
<evidence type="ECO:0000256" key="2">
    <source>
        <dbReference type="ARBA" id="ARBA00023125"/>
    </source>
</evidence>
<dbReference type="PANTHER" id="PTHR44688:SF16">
    <property type="entry name" value="DNA-BINDING TRANSCRIPTIONAL ACTIVATOR DEVR_DOSR"/>
    <property type="match status" value="1"/>
</dbReference>